<keyword evidence="3 7" id="KW-1133">Transmembrane helix</keyword>
<feature type="transmembrane region" description="Helical" evidence="7">
    <location>
        <begin position="140"/>
        <end position="166"/>
    </location>
</feature>
<feature type="transmembrane region" description="Helical" evidence="7">
    <location>
        <begin position="391"/>
        <end position="408"/>
    </location>
</feature>
<accession>A0A381R368</accession>
<evidence type="ECO:0000256" key="2">
    <source>
        <dbReference type="ARBA" id="ARBA00022692"/>
    </source>
</evidence>
<gene>
    <name evidence="9" type="ORF">METZ01_LOCUS39045</name>
</gene>
<keyword evidence="2 7" id="KW-0812">Transmembrane</keyword>
<feature type="transmembrane region" description="Helical" evidence="7">
    <location>
        <begin position="332"/>
        <end position="353"/>
    </location>
</feature>
<dbReference type="InterPro" id="IPR006694">
    <property type="entry name" value="Fatty_acid_hydroxylase"/>
</dbReference>
<organism evidence="9">
    <name type="scientific">marine metagenome</name>
    <dbReference type="NCBI Taxonomy" id="408172"/>
    <lineage>
        <taxon>unclassified sequences</taxon>
        <taxon>metagenomes</taxon>
        <taxon>ecological metagenomes</taxon>
    </lineage>
</organism>
<dbReference type="GO" id="GO:0006643">
    <property type="term" value="P:membrane lipid metabolic process"/>
    <property type="evidence" value="ECO:0007669"/>
    <property type="project" value="TreeGrafter"/>
</dbReference>
<protein>
    <recommendedName>
        <fullName evidence="8">Fatty acid hydroxylase domain-containing protein</fullName>
    </recommendedName>
</protein>
<feature type="transmembrane region" description="Helical" evidence="7">
    <location>
        <begin position="308"/>
        <end position="326"/>
    </location>
</feature>
<dbReference type="AlphaFoldDB" id="A0A381R368"/>
<reference evidence="9" key="1">
    <citation type="submission" date="2018-05" db="EMBL/GenBank/DDBJ databases">
        <authorList>
            <person name="Lanie J.A."/>
            <person name="Ng W.-L."/>
            <person name="Kazmierczak K.M."/>
            <person name="Andrzejewski T.M."/>
            <person name="Davidsen T.M."/>
            <person name="Wayne K.J."/>
            <person name="Tettelin H."/>
            <person name="Glass J.I."/>
            <person name="Rusch D."/>
            <person name="Podicherti R."/>
            <person name="Tsui H.-C.T."/>
            <person name="Winkler M.E."/>
        </authorList>
    </citation>
    <scope>NUCLEOTIDE SEQUENCE</scope>
</reference>
<evidence type="ECO:0000259" key="8">
    <source>
        <dbReference type="Pfam" id="PF04116"/>
    </source>
</evidence>
<dbReference type="PANTHER" id="PTHR21624:SF1">
    <property type="entry name" value="ALKYLGLYCEROL MONOOXYGENASE"/>
    <property type="match status" value="1"/>
</dbReference>
<proteinExistence type="predicted"/>
<feature type="transmembrane region" description="Helical" evidence="7">
    <location>
        <begin position="12"/>
        <end position="30"/>
    </location>
</feature>
<dbReference type="PANTHER" id="PTHR21624">
    <property type="entry name" value="STEROL DESATURASE-RELATED PROTEIN"/>
    <property type="match status" value="1"/>
</dbReference>
<dbReference type="Pfam" id="PF04116">
    <property type="entry name" value="FA_hydroxylase"/>
    <property type="match status" value="1"/>
</dbReference>
<feature type="transmembrane region" description="Helical" evidence="7">
    <location>
        <begin position="42"/>
        <end position="63"/>
    </location>
</feature>
<evidence type="ECO:0000256" key="3">
    <source>
        <dbReference type="ARBA" id="ARBA00022989"/>
    </source>
</evidence>
<evidence type="ECO:0000256" key="5">
    <source>
        <dbReference type="ARBA" id="ARBA00023098"/>
    </source>
</evidence>
<sequence>MFGQDSSPLITYAIPFFMLLVGIEFIYGLIKRENNYRINDALASMSLGLISRFIPLLGLGFQYVIYTYVAKEFNLSLLNSTETWVWVTAFLMYDLCYYWMHRLHHEIKVFWATHVVHHHGEEFNLSTAMRQTSTGFLWKWVFFLPMFLIGIPPTVFVTVAAINLIYQFWVHTEHIGRLGVLEYIFITPSNHRIHHAQNDDYLDANYGGVFIIWDRIFGTFIDEREDLKPIYGTVKPLKSFNPFWANIEVFYQMILDSYRTKRFRDKIRVWFSPPAWRPDDVAEKYPVQNNDLNNFEKYDPEITTMQKAFAFFQFSMINGLTILMLFNVDKFSYPEMAGVAVLVLTLAISNSLLLDGRSYANGLEIVRAGAVLISLYLGFFTNFIYLILAHSIIALIVASVFSLGFNGIKPVSRST</sequence>
<evidence type="ECO:0000256" key="7">
    <source>
        <dbReference type="SAM" id="Phobius"/>
    </source>
</evidence>
<dbReference type="GO" id="GO:0050479">
    <property type="term" value="F:glyceryl-ether monooxygenase activity"/>
    <property type="evidence" value="ECO:0007669"/>
    <property type="project" value="TreeGrafter"/>
</dbReference>
<dbReference type="EMBL" id="UINC01001670">
    <property type="protein sequence ID" value="SUZ86191.1"/>
    <property type="molecule type" value="Genomic_DNA"/>
</dbReference>
<evidence type="ECO:0000256" key="6">
    <source>
        <dbReference type="ARBA" id="ARBA00023136"/>
    </source>
</evidence>
<keyword evidence="6 7" id="KW-0472">Membrane</keyword>
<dbReference type="InterPro" id="IPR051689">
    <property type="entry name" value="Sterol_desaturase/TMEM195"/>
</dbReference>
<name>A0A381R368_9ZZZZ</name>
<dbReference type="GO" id="GO:0008610">
    <property type="term" value="P:lipid biosynthetic process"/>
    <property type="evidence" value="ECO:0007669"/>
    <property type="project" value="InterPro"/>
</dbReference>
<dbReference type="GO" id="GO:0016020">
    <property type="term" value="C:membrane"/>
    <property type="evidence" value="ECO:0007669"/>
    <property type="project" value="GOC"/>
</dbReference>
<keyword evidence="5" id="KW-0443">Lipid metabolism</keyword>
<evidence type="ECO:0000256" key="4">
    <source>
        <dbReference type="ARBA" id="ARBA00023002"/>
    </source>
</evidence>
<evidence type="ECO:0000313" key="9">
    <source>
        <dbReference type="EMBL" id="SUZ86191.1"/>
    </source>
</evidence>
<dbReference type="GO" id="GO:0005783">
    <property type="term" value="C:endoplasmic reticulum"/>
    <property type="evidence" value="ECO:0007669"/>
    <property type="project" value="TreeGrafter"/>
</dbReference>
<keyword evidence="4" id="KW-0560">Oxidoreductase</keyword>
<comment type="subcellular location">
    <subcellularLocation>
        <location evidence="1">Endomembrane system</location>
        <topology evidence="1">Multi-pass membrane protein</topology>
    </subcellularLocation>
</comment>
<feature type="domain" description="Fatty acid hydroxylase" evidence="8">
    <location>
        <begin position="86"/>
        <end position="219"/>
    </location>
</feature>
<feature type="transmembrane region" description="Helical" evidence="7">
    <location>
        <begin position="365"/>
        <end position="385"/>
    </location>
</feature>
<evidence type="ECO:0000256" key="1">
    <source>
        <dbReference type="ARBA" id="ARBA00004127"/>
    </source>
</evidence>
<dbReference type="GO" id="GO:0005506">
    <property type="term" value="F:iron ion binding"/>
    <property type="evidence" value="ECO:0007669"/>
    <property type="project" value="InterPro"/>
</dbReference>